<reference evidence="1" key="1">
    <citation type="journal article" date="2023" name="G3 (Bethesda)">
        <title>A reference genome for the long-term kleptoplast-retaining sea slug Elysia crispata morphotype clarki.</title>
        <authorList>
            <person name="Eastman K.E."/>
            <person name="Pendleton A.L."/>
            <person name="Shaikh M.A."/>
            <person name="Suttiyut T."/>
            <person name="Ogas R."/>
            <person name="Tomko P."/>
            <person name="Gavelis G."/>
            <person name="Widhalm J.R."/>
            <person name="Wisecaver J.H."/>
        </authorList>
    </citation>
    <scope>NUCLEOTIDE SEQUENCE</scope>
    <source>
        <strain evidence="1">ECLA1</strain>
    </source>
</reference>
<dbReference type="AlphaFoldDB" id="A0AAE0ZCB1"/>
<evidence type="ECO:0000313" key="2">
    <source>
        <dbReference type="Proteomes" id="UP001283361"/>
    </source>
</evidence>
<keyword evidence="2" id="KW-1185">Reference proteome</keyword>
<accession>A0AAE0ZCB1</accession>
<dbReference type="Proteomes" id="UP001283361">
    <property type="component" value="Unassembled WGS sequence"/>
</dbReference>
<comment type="caution">
    <text evidence="1">The sequence shown here is derived from an EMBL/GenBank/DDBJ whole genome shotgun (WGS) entry which is preliminary data.</text>
</comment>
<proteinExistence type="predicted"/>
<evidence type="ECO:0000313" key="1">
    <source>
        <dbReference type="EMBL" id="KAK3766819.1"/>
    </source>
</evidence>
<name>A0AAE0ZCB1_9GAST</name>
<organism evidence="1 2">
    <name type="scientific">Elysia crispata</name>
    <name type="common">lettuce slug</name>
    <dbReference type="NCBI Taxonomy" id="231223"/>
    <lineage>
        <taxon>Eukaryota</taxon>
        <taxon>Metazoa</taxon>
        <taxon>Spiralia</taxon>
        <taxon>Lophotrochozoa</taxon>
        <taxon>Mollusca</taxon>
        <taxon>Gastropoda</taxon>
        <taxon>Heterobranchia</taxon>
        <taxon>Euthyneura</taxon>
        <taxon>Panpulmonata</taxon>
        <taxon>Sacoglossa</taxon>
        <taxon>Placobranchoidea</taxon>
        <taxon>Plakobranchidae</taxon>
        <taxon>Elysia</taxon>
    </lineage>
</organism>
<protein>
    <submittedName>
        <fullName evidence="1">Uncharacterized protein</fullName>
    </submittedName>
</protein>
<sequence length="95" mass="10806">MGCDCRPKYEINYQSQHMSFRDVGVASAGTTPDAMNYDIQESFLTVIHFFSTARVREERHLKMVAGLISCWASNYTNKSSTAHDASFVLAYRIFL</sequence>
<dbReference type="EMBL" id="JAWDGP010004193">
    <property type="protein sequence ID" value="KAK3766819.1"/>
    <property type="molecule type" value="Genomic_DNA"/>
</dbReference>
<gene>
    <name evidence="1" type="ORF">RRG08_051964</name>
</gene>